<keyword evidence="10" id="KW-1185">Reference proteome</keyword>
<evidence type="ECO:0000256" key="6">
    <source>
        <dbReference type="SAM" id="MobiDB-lite"/>
    </source>
</evidence>
<gene>
    <name evidence="9" type="ORF">ANI01nite_16030</name>
</gene>
<protein>
    <submittedName>
        <fullName evidence="9">Phenol 2-monooxygenase</fullName>
    </submittedName>
</protein>
<dbReference type="SUPFAM" id="SSF51905">
    <property type="entry name" value="FAD/NAD(P)-binding domain"/>
    <property type="match status" value="1"/>
</dbReference>
<evidence type="ECO:0000259" key="8">
    <source>
        <dbReference type="Pfam" id="PF07976"/>
    </source>
</evidence>
<evidence type="ECO:0000256" key="1">
    <source>
        <dbReference type="ARBA" id="ARBA00001974"/>
    </source>
</evidence>
<dbReference type="PANTHER" id="PTHR43004">
    <property type="entry name" value="TRK SYSTEM POTASSIUM UPTAKE PROTEIN"/>
    <property type="match status" value="1"/>
</dbReference>
<dbReference type="InterPro" id="IPR036249">
    <property type="entry name" value="Thioredoxin-like_sf"/>
</dbReference>
<dbReference type="InterPro" id="IPR038220">
    <property type="entry name" value="PHOX_C_sf"/>
</dbReference>
<evidence type="ECO:0000259" key="7">
    <source>
        <dbReference type="Pfam" id="PF01494"/>
    </source>
</evidence>
<evidence type="ECO:0000256" key="5">
    <source>
        <dbReference type="ARBA" id="ARBA00023002"/>
    </source>
</evidence>
<feature type="domain" description="Phenol hydroxylase-like C-terminal dimerisation" evidence="8">
    <location>
        <begin position="441"/>
        <end position="631"/>
    </location>
</feature>
<dbReference type="SUPFAM" id="SSF52833">
    <property type="entry name" value="Thioredoxin-like"/>
    <property type="match status" value="1"/>
</dbReference>
<dbReference type="Gene3D" id="3.40.30.20">
    <property type="match status" value="1"/>
</dbReference>
<keyword evidence="5" id="KW-0560">Oxidoreductase</keyword>
<comment type="similarity">
    <text evidence="2">Belongs to the PheA/TfdB FAD monooxygenase family.</text>
</comment>
<feature type="region of interest" description="Disordered" evidence="6">
    <location>
        <begin position="1"/>
        <end position="20"/>
    </location>
</feature>
<dbReference type="NCBIfam" id="NF006144">
    <property type="entry name" value="PRK08294.1"/>
    <property type="match status" value="1"/>
</dbReference>
<feature type="domain" description="FAD-binding" evidence="7">
    <location>
        <begin position="31"/>
        <end position="397"/>
    </location>
</feature>
<keyword evidence="4" id="KW-0274">FAD</keyword>
<accession>A0ABQ0RKU7</accession>
<evidence type="ECO:0000256" key="4">
    <source>
        <dbReference type="ARBA" id="ARBA00022827"/>
    </source>
</evidence>
<proteinExistence type="inferred from homology"/>
<name>A0ABQ0RKU7_GLUNI</name>
<organism evidence="9 10">
    <name type="scientific">Glutamicibacter nicotianae</name>
    <name type="common">Arthrobacter nicotianae</name>
    <dbReference type="NCBI Taxonomy" id="37929"/>
    <lineage>
        <taxon>Bacteria</taxon>
        <taxon>Bacillati</taxon>
        <taxon>Actinomycetota</taxon>
        <taxon>Actinomycetes</taxon>
        <taxon>Micrococcales</taxon>
        <taxon>Micrococcaceae</taxon>
        <taxon>Glutamicibacter</taxon>
    </lineage>
</organism>
<dbReference type="InterPro" id="IPR012941">
    <property type="entry name" value="Phe_hydrox_C_dim_dom"/>
</dbReference>
<sequence length="637" mass="69740">MQYYLNGFRTGSPDIQPAQREHDPEVLPTQVDVLIAGTGPAGAILTAQLAEFGDLHTLVIEKNGEPLLMGHADGVACRTVEMFNAFGLADRLLREGYSVNETVFWGPDAKDRSQITRNSRVKDVAEGLSEYPHLIVNQARLQDFLFDKASKSPSRTAPYYGVELISVENTNDGDYPVAATVRRNGEEQQIQAKYVVGTDGARSAVRRSLGIKLEGDARNHAWGVMDILATTDFPDIRFKAAIQSADGGNILLIPREGGYMVRMYVDMGDLDPEDREARSRFTSDQLIATAQRIIHPYSLDVKEIAWWSVYEVGQRVAARFDDLDANAAPDASPRIFIAGDACHTHSAKAGQGMNVSMQDTFNLGWKLAAVLQGRAHSSLLRTYSEERQAIARELIDFDTRWSKTMSTAPKDPGKPEAGGLDPNQVQEQFQRGGQFTAGFGTRYTPSLLTGGTEHQHLAAGFPVGERFHSSDVTRIADAQRIGLGHTAQADGRWRLYAFADRDAQGASPKYDALIQFLVEDPDSPLRRFTPAGADVDAVFDLRGVHQGSHTETTVADLPALLVPAKGKYGLRDYEKAFASKLVDGGEEIYEVRGIDRVAGALVVVRPDQYVSMVLPLDGTSALTEFFARFMAGTVVTA</sequence>
<dbReference type="SUPFAM" id="SSF54373">
    <property type="entry name" value="FAD-linked reductases, C-terminal domain"/>
    <property type="match status" value="1"/>
</dbReference>
<comment type="caution">
    <text evidence="9">The sequence shown here is derived from an EMBL/GenBank/DDBJ whole genome shotgun (WGS) entry which is preliminary data.</text>
</comment>
<dbReference type="RefSeq" id="WP_141357251.1">
    <property type="nucleotide sequence ID" value="NZ_BAAAWM010000001.1"/>
</dbReference>
<keyword evidence="3" id="KW-0285">Flavoprotein</keyword>
<dbReference type="EMBL" id="BJNE01000005">
    <property type="protein sequence ID" value="GEC12400.1"/>
    <property type="molecule type" value="Genomic_DNA"/>
</dbReference>
<dbReference type="Gene3D" id="3.30.9.10">
    <property type="entry name" value="D-Amino Acid Oxidase, subunit A, domain 2"/>
    <property type="match status" value="1"/>
</dbReference>
<evidence type="ECO:0000313" key="10">
    <source>
        <dbReference type="Proteomes" id="UP000316242"/>
    </source>
</evidence>
<dbReference type="PANTHER" id="PTHR43004:SF19">
    <property type="entry name" value="BINDING MONOOXYGENASE, PUTATIVE (JCVI)-RELATED"/>
    <property type="match status" value="1"/>
</dbReference>
<dbReference type="PRINTS" id="PR00420">
    <property type="entry name" value="RNGMNOXGNASE"/>
</dbReference>
<dbReference type="InterPro" id="IPR050641">
    <property type="entry name" value="RIFMO-like"/>
</dbReference>
<dbReference type="CDD" id="cd02979">
    <property type="entry name" value="PHOX_C"/>
    <property type="match status" value="1"/>
</dbReference>
<dbReference type="Pfam" id="PF01494">
    <property type="entry name" value="FAD_binding_3"/>
    <property type="match status" value="1"/>
</dbReference>
<dbReference type="InterPro" id="IPR036188">
    <property type="entry name" value="FAD/NAD-bd_sf"/>
</dbReference>
<feature type="region of interest" description="Disordered" evidence="6">
    <location>
        <begin position="403"/>
        <end position="422"/>
    </location>
</feature>
<evidence type="ECO:0000313" key="9">
    <source>
        <dbReference type="EMBL" id="GEC12400.1"/>
    </source>
</evidence>
<dbReference type="InterPro" id="IPR002938">
    <property type="entry name" value="FAD-bd"/>
</dbReference>
<reference evidence="9 10" key="1">
    <citation type="submission" date="2019-06" db="EMBL/GenBank/DDBJ databases">
        <title>Whole genome shotgun sequence of Glutamicibacter nicotianae NBRC 14234.</title>
        <authorList>
            <person name="Hosoyama A."/>
            <person name="Uohara A."/>
            <person name="Ohji S."/>
            <person name="Ichikawa N."/>
        </authorList>
    </citation>
    <scope>NUCLEOTIDE SEQUENCE [LARGE SCALE GENOMIC DNA]</scope>
    <source>
        <strain evidence="9 10">NBRC 14234</strain>
    </source>
</reference>
<evidence type="ECO:0000256" key="2">
    <source>
        <dbReference type="ARBA" id="ARBA00007801"/>
    </source>
</evidence>
<evidence type="ECO:0000256" key="3">
    <source>
        <dbReference type="ARBA" id="ARBA00022630"/>
    </source>
</evidence>
<dbReference type="Pfam" id="PF07976">
    <property type="entry name" value="Phe_hydrox_dim"/>
    <property type="match status" value="1"/>
</dbReference>
<comment type="cofactor">
    <cofactor evidence="1">
        <name>FAD</name>
        <dbReference type="ChEBI" id="CHEBI:57692"/>
    </cofactor>
</comment>
<dbReference type="Gene3D" id="3.50.50.60">
    <property type="entry name" value="FAD/NAD(P)-binding domain"/>
    <property type="match status" value="1"/>
</dbReference>
<dbReference type="Proteomes" id="UP000316242">
    <property type="component" value="Unassembled WGS sequence"/>
</dbReference>